<reference evidence="1 2" key="1">
    <citation type="journal article" date="2018" name="Nat. Ecol. Evol.">
        <title>Shark genomes provide insights into elasmobranch evolution and the origin of vertebrates.</title>
        <authorList>
            <person name="Hara Y"/>
            <person name="Yamaguchi K"/>
            <person name="Onimaru K"/>
            <person name="Kadota M"/>
            <person name="Koyanagi M"/>
            <person name="Keeley SD"/>
            <person name="Tatsumi K"/>
            <person name="Tanaka K"/>
            <person name="Motone F"/>
            <person name="Kageyama Y"/>
            <person name="Nozu R"/>
            <person name="Adachi N"/>
            <person name="Nishimura O"/>
            <person name="Nakagawa R"/>
            <person name="Tanegashima C"/>
            <person name="Kiyatake I"/>
            <person name="Matsumoto R"/>
            <person name="Murakumo K"/>
            <person name="Nishida K"/>
            <person name="Terakita A"/>
            <person name="Kuratani S"/>
            <person name="Sato K"/>
            <person name="Hyodo S Kuraku.S."/>
        </authorList>
    </citation>
    <scope>NUCLEOTIDE SEQUENCE [LARGE SCALE GENOMIC DNA]</scope>
</reference>
<comment type="caution">
    <text evidence="1">The sequence shown here is derived from an EMBL/GenBank/DDBJ whole genome shotgun (WGS) entry which is preliminary data.</text>
</comment>
<name>A0A401ST40_CHIPU</name>
<proteinExistence type="predicted"/>
<protein>
    <submittedName>
        <fullName evidence="1">Uncharacterized protein</fullName>
    </submittedName>
</protein>
<organism evidence="1 2">
    <name type="scientific">Chiloscyllium punctatum</name>
    <name type="common">Brownbanded bambooshark</name>
    <name type="synonym">Hemiscyllium punctatum</name>
    <dbReference type="NCBI Taxonomy" id="137246"/>
    <lineage>
        <taxon>Eukaryota</taxon>
        <taxon>Metazoa</taxon>
        <taxon>Chordata</taxon>
        <taxon>Craniata</taxon>
        <taxon>Vertebrata</taxon>
        <taxon>Chondrichthyes</taxon>
        <taxon>Elasmobranchii</taxon>
        <taxon>Galeomorphii</taxon>
        <taxon>Galeoidea</taxon>
        <taxon>Orectolobiformes</taxon>
        <taxon>Hemiscylliidae</taxon>
        <taxon>Chiloscyllium</taxon>
    </lineage>
</organism>
<sequence>MSVPHLHQLGEPGERLAQGHLGVVVSAVVGQGGGAGCGTTTSRRAPRPSEATCRLALGEEAARQVELERRIRRIGRAAAAPASGSRQTQTDSNFQRACKWYQSLLKGVKEISWVFAESDSVCTTGSLLKNQVKIRKTF</sequence>
<evidence type="ECO:0000313" key="1">
    <source>
        <dbReference type="EMBL" id="GCC33551.1"/>
    </source>
</evidence>
<evidence type="ECO:0000313" key="2">
    <source>
        <dbReference type="Proteomes" id="UP000287033"/>
    </source>
</evidence>
<gene>
    <name evidence="1" type="ORF">chiPu_0012021</name>
</gene>
<keyword evidence="2" id="KW-1185">Reference proteome</keyword>
<dbReference type="AlphaFoldDB" id="A0A401ST40"/>
<dbReference type="Proteomes" id="UP000287033">
    <property type="component" value="Unassembled WGS sequence"/>
</dbReference>
<dbReference type="EMBL" id="BEZZ01000527">
    <property type="protein sequence ID" value="GCC33551.1"/>
    <property type="molecule type" value="Genomic_DNA"/>
</dbReference>
<accession>A0A401ST40</accession>